<dbReference type="AlphaFoldDB" id="A0A8U0WJZ5"/>
<reference evidence="2 3" key="1">
    <citation type="submission" date="2025-04" db="UniProtKB">
        <authorList>
            <consortium name="RefSeq"/>
        </authorList>
    </citation>
    <scope>IDENTIFICATION</scope>
    <source>
        <tissue evidence="2 3">Whole body pupa</tissue>
    </source>
</reference>
<gene>
    <name evidence="2 3" type="primary">LOC119634912</name>
</gene>
<organism evidence="1 3">
    <name type="scientific">Glossina fuscipes</name>
    <dbReference type="NCBI Taxonomy" id="7396"/>
    <lineage>
        <taxon>Eukaryota</taxon>
        <taxon>Metazoa</taxon>
        <taxon>Ecdysozoa</taxon>
        <taxon>Arthropoda</taxon>
        <taxon>Hexapoda</taxon>
        <taxon>Insecta</taxon>
        <taxon>Pterygota</taxon>
        <taxon>Neoptera</taxon>
        <taxon>Endopterygota</taxon>
        <taxon>Diptera</taxon>
        <taxon>Brachycera</taxon>
        <taxon>Muscomorpha</taxon>
        <taxon>Hippoboscoidea</taxon>
        <taxon>Glossinidae</taxon>
        <taxon>Glossina</taxon>
    </lineage>
</organism>
<dbReference type="GeneID" id="119634912"/>
<keyword evidence="1" id="KW-1185">Reference proteome</keyword>
<dbReference type="Proteomes" id="UP000092443">
    <property type="component" value="Unplaced"/>
</dbReference>
<dbReference type="RefSeq" id="XP_037885270.1">
    <property type="nucleotide sequence ID" value="XM_038029342.1"/>
</dbReference>
<protein>
    <submittedName>
        <fullName evidence="2 3">Uncharacterized protein LOC119634912</fullName>
    </submittedName>
</protein>
<dbReference type="RefSeq" id="XP_037885269.1">
    <property type="nucleotide sequence ID" value="XM_038029341.1"/>
</dbReference>
<evidence type="ECO:0000313" key="2">
    <source>
        <dbReference type="RefSeq" id="XP_037885269.1"/>
    </source>
</evidence>
<evidence type="ECO:0000313" key="1">
    <source>
        <dbReference type="Proteomes" id="UP000092443"/>
    </source>
</evidence>
<evidence type="ECO:0000313" key="3">
    <source>
        <dbReference type="RefSeq" id="XP_037885270.1"/>
    </source>
</evidence>
<dbReference type="KEGG" id="gfs:119634912"/>
<name>A0A8U0WJZ5_9MUSC</name>
<accession>A0A8U0WJZ5</accession>
<sequence>MFCQTKLESFDDYDALDKAIYAEVDPYSMRHSIKTPQHSSMVGLSIVTVGGLRLGKLTVMLRPARLQTPPLKLLTLSTDWARASRSYTKTLSNRAAQYLAMP</sequence>
<proteinExistence type="predicted"/>